<feature type="domain" description="Transposable element P transposase-like RNase H" evidence="1">
    <location>
        <begin position="220"/>
        <end position="272"/>
    </location>
</feature>
<gene>
    <name evidence="2" type="ORF">HF086_002226</name>
</gene>
<evidence type="ECO:0000313" key="2">
    <source>
        <dbReference type="EMBL" id="KAH9641539.1"/>
    </source>
</evidence>
<dbReference type="EMBL" id="JACEFF010000225">
    <property type="protein sequence ID" value="KAH9641539.1"/>
    <property type="molecule type" value="Genomic_DNA"/>
</dbReference>
<comment type="caution">
    <text evidence="2">The sequence shown here is derived from an EMBL/GenBank/DDBJ whole genome shotgun (WGS) entry which is preliminary data.</text>
</comment>
<sequence length="281" mass="31947">MLCQRHFKNADFADDSMTKLLRTAIPNDGAPTSRMFSSVGHSQQKPLCDISNLQNTETAPQLNAEGNEPVITQSTVPYDHHAIENFQPVAGPSTASPSQAQQTRENKLFGKCRKYMQKVCQLRNRLKNFKKKEILNVITEDIAVKKLSEKITPAFSLLLQGQIRNFKKKVTGRRWSKEEKITALRIYKRSPTCYRLLRRLFPLPSISTLKTLLRKLPFGVGINKPIFTVLKRFAVTQAPSDTLMFDEMSIKKHLQYNPKDDIIEGYQDHGTHGRSSATAML</sequence>
<accession>A0A922SLH2</accession>
<dbReference type="Pfam" id="PF21787">
    <property type="entry name" value="TNP-like_RNaseH_N"/>
    <property type="match status" value="1"/>
</dbReference>
<reference evidence="2" key="1">
    <citation type="journal article" date="2021" name="G3 (Bethesda)">
        <title>Genome and transcriptome analysis of the beet armyworm Spodoptera exigua reveals targets for pest control. .</title>
        <authorList>
            <person name="Simon S."/>
            <person name="Breeschoten T."/>
            <person name="Jansen H.J."/>
            <person name="Dirks R.P."/>
            <person name="Schranz M.E."/>
            <person name="Ros V.I.D."/>
        </authorList>
    </citation>
    <scope>NUCLEOTIDE SEQUENCE</scope>
    <source>
        <strain evidence="2">TB_SE_WUR_2020</strain>
    </source>
</reference>
<dbReference type="Proteomes" id="UP000814243">
    <property type="component" value="Unassembled WGS sequence"/>
</dbReference>
<dbReference type="AlphaFoldDB" id="A0A922SLH2"/>
<evidence type="ECO:0000313" key="3">
    <source>
        <dbReference type="Proteomes" id="UP000814243"/>
    </source>
</evidence>
<proteinExistence type="predicted"/>
<name>A0A922SLH2_SPOEX</name>
<evidence type="ECO:0000259" key="1">
    <source>
        <dbReference type="Pfam" id="PF21787"/>
    </source>
</evidence>
<protein>
    <recommendedName>
        <fullName evidence="1">Transposable element P transposase-like RNase H domain-containing protein</fullName>
    </recommendedName>
</protein>
<dbReference type="InterPro" id="IPR048365">
    <property type="entry name" value="TNP-like_RNaseH_N"/>
</dbReference>
<organism evidence="2 3">
    <name type="scientific">Spodoptera exigua</name>
    <name type="common">Beet armyworm</name>
    <name type="synonym">Noctua fulgens</name>
    <dbReference type="NCBI Taxonomy" id="7107"/>
    <lineage>
        <taxon>Eukaryota</taxon>
        <taxon>Metazoa</taxon>
        <taxon>Ecdysozoa</taxon>
        <taxon>Arthropoda</taxon>
        <taxon>Hexapoda</taxon>
        <taxon>Insecta</taxon>
        <taxon>Pterygota</taxon>
        <taxon>Neoptera</taxon>
        <taxon>Endopterygota</taxon>
        <taxon>Lepidoptera</taxon>
        <taxon>Glossata</taxon>
        <taxon>Ditrysia</taxon>
        <taxon>Noctuoidea</taxon>
        <taxon>Noctuidae</taxon>
        <taxon>Amphipyrinae</taxon>
        <taxon>Spodoptera</taxon>
    </lineage>
</organism>